<feature type="region of interest" description="Disordered" evidence="1">
    <location>
        <begin position="1"/>
        <end position="20"/>
    </location>
</feature>
<reference evidence="3" key="1">
    <citation type="journal article" date="2013" name="Nature">
        <title>Draft genome of the wheat A-genome progenitor Triticum urartu.</title>
        <authorList>
            <person name="Ling H.Q."/>
            <person name="Zhao S."/>
            <person name="Liu D."/>
            <person name="Wang J."/>
            <person name="Sun H."/>
            <person name="Zhang C."/>
            <person name="Fan H."/>
            <person name="Li D."/>
            <person name="Dong L."/>
            <person name="Tao Y."/>
            <person name="Gao C."/>
            <person name="Wu H."/>
            <person name="Li Y."/>
            <person name="Cui Y."/>
            <person name="Guo X."/>
            <person name="Zheng S."/>
            <person name="Wang B."/>
            <person name="Yu K."/>
            <person name="Liang Q."/>
            <person name="Yang W."/>
            <person name="Lou X."/>
            <person name="Chen J."/>
            <person name="Feng M."/>
            <person name="Jian J."/>
            <person name="Zhang X."/>
            <person name="Luo G."/>
            <person name="Jiang Y."/>
            <person name="Liu J."/>
            <person name="Wang Z."/>
            <person name="Sha Y."/>
            <person name="Zhang B."/>
            <person name="Wu H."/>
            <person name="Tang D."/>
            <person name="Shen Q."/>
            <person name="Xue P."/>
            <person name="Zou S."/>
            <person name="Wang X."/>
            <person name="Liu X."/>
            <person name="Wang F."/>
            <person name="Yang Y."/>
            <person name="An X."/>
            <person name="Dong Z."/>
            <person name="Zhang K."/>
            <person name="Zhang X."/>
            <person name="Luo M.C."/>
            <person name="Dvorak J."/>
            <person name="Tong Y."/>
            <person name="Wang J."/>
            <person name="Yang H."/>
            <person name="Li Z."/>
            <person name="Wang D."/>
            <person name="Zhang A."/>
            <person name="Wang J."/>
        </authorList>
    </citation>
    <scope>NUCLEOTIDE SEQUENCE</scope>
    <source>
        <strain evidence="3">cv. G1812</strain>
    </source>
</reference>
<sequence length="121" mass="13291">GLRQGCRVEDEGASERGSSSCIHDVLRGKENIEKFERQRERQLEEEGRKQGHSLGSGGARLHGWRKREARIKGDGRRRERIWIRCGFGWSDAANKGRREAGCGIGSRGGFGGVAAAAGWNG</sequence>
<dbReference type="Proteomes" id="UP000015106">
    <property type="component" value="Chromosome 1"/>
</dbReference>
<evidence type="ECO:0000313" key="2">
    <source>
        <dbReference type="EnsemblPlants" id="TuG1812G0100003100.01.T01"/>
    </source>
</evidence>
<reference evidence="2" key="3">
    <citation type="submission" date="2022-06" db="UniProtKB">
        <authorList>
            <consortium name="EnsemblPlants"/>
        </authorList>
    </citation>
    <scope>IDENTIFICATION</scope>
</reference>
<proteinExistence type="predicted"/>
<evidence type="ECO:0000256" key="1">
    <source>
        <dbReference type="SAM" id="MobiDB-lite"/>
    </source>
</evidence>
<protein>
    <submittedName>
        <fullName evidence="2">Uncharacterized protein</fullName>
    </submittedName>
</protein>
<reference evidence="2" key="2">
    <citation type="submission" date="2018-03" db="EMBL/GenBank/DDBJ databases">
        <title>The Triticum urartu genome reveals the dynamic nature of wheat genome evolution.</title>
        <authorList>
            <person name="Ling H."/>
            <person name="Ma B."/>
            <person name="Shi X."/>
            <person name="Liu H."/>
            <person name="Dong L."/>
            <person name="Sun H."/>
            <person name="Cao Y."/>
            <person name="Gao Q."/>
            <person name="Zheng S."/>
            <person name="Li Y."/>
            <person name="Yu Y."/>
            <person name="Du H."/>
            <person name="Qi M."/>
            <person name="Li Y."/>
            <person name="Yu H."/>
            <person name="Cui Y."/>
            <person name="Wang N."/>
            <person name="Chen C."/>
            <person name="Wu H."/>
            <person name="Zhao Y."/>
            <person name="Zhang J."/>
            <person name="Li Y."/>
            <person name="Zhou W."/>
            <person name="Zhang B."/>
            <person name="Hu W."/>
            <person name="Eijk M."/>
            <person name="Tang J."/>
            <person name="Witsenboer H."/>
            <person name="Zhao S."/>
            <person name="Li Z."/>
            <person name="Zhang A."/>
            <person name="Wang D."/>
            <person name="Liang C."/>
        </authorList>
    </citation>
    <scope>NUCLEOTIDE SEQUENCE [LARGE SCALE GENOMIC DNA]</scope>
    <source>
        <strain evidence="2">cv. G1812</strain>
    </source>
</reference>
<organism evidence="2 3">
    <name type="scientific">Triticum urartu</name>
    <name type="common">Red wild einkorn</name>
    <name type="synonym">Crithodium urartu</name>
    <dbReference type="NCBI Taxonomy" id="4572"/>
    <lineage>
        <taxon>Eukaryota</taxon>
        <taxon>Viridiplantae</taxon>
        <taxon>Streptophyta</taxon>
        <taxon>Embryophyta</taxon>
        <taxon>Tracheophyta</taxon>
        <taxon>Spermatophyta</taxon>
        <taxon>Magnoliopsida</taxon>
        <taxon>Liliopsida</taxon>
        <taxon>Poales</taxon>
        <taxon>Poaceae</taxon>
        <taxon>BOP clade</taxon>
        <taxon>Pooideae</taxon>
        <taxon>Triticodae</taxon>
        <taxon>Triticeae</taxon>
        <taxon>Triticinae</taxon>
        <taxon>Triticum</taxon>
    </lineage>
</organism>
<feature type="compositionally biased region" description="Basic and acidic residues" evidence="1">
    <location>
        <begin position="39"/>
        <end position="49"/>
    </location>
</feature>
<accession>A0A8R7P1E0</accession>
<feature type="region of interest" description="Disordered" evidence="1">
    <location>
        <begin position="39"/>
        <end position="61"/>
    </location>
</feature>
<dbReference type="EnsemblPlants" id="TuG1812G0100003100.01.T01">
    <property type="protein sequence ID" value="TuG1812G0100003100.01.T01"/>
    <property type="gene ID" value="TuG1812G0100003100.01"/>
</dbReference>
<name>A0A8R7P1E0_TRIUA</name>
<feature type="compositionally biased region" description="Basic and acidic residues" evidence="1">
    <location>
        <begin position="1"/>
        <end position="14"/>
    </location>
</feature>
<dbReference type="Gramene" id="TuG1812G0100003100.01.T01">
    <property type="protein sequence ID" value="TuG1812G0100003100.01.T01"/>
    <property type="gene ID" value="TuG1812G0100003100.01"/>
</dbReference>
<keyword evidence="3" id="KW-1185">Reference proteome</keyword>
<dbReference type="AlphaFoldDB" id="A0A8R7P1E0"/>
<evidence type="ECO:0000313" key="3">
    <source>
        <dbReference type="Proteomes" id="UP000015106"/>
    </source>
</evidence>